<protein>
    <recommendedName>
        <fullName evidence="2">Calcineurin-like phosphoesterase domain-containing protein</fullName>
    </recommendedName>
</protein>
<dbReference type="Pfam" id="PF00149">
    <property type="entry name" value="Metallophos"/>
    <property type="match status" value="1"/>
</dbReference>
<dbReference type="SUPFAM" id="SSF56300">
    <property type="entry name" value="Metallo-dependent phosphatases"/>
    <property type="match status" value="1"/>
</dbReference>
<dbReference type="InterPro" id="IPR051158">
    <property type="entry name" value="Metallophosphoesterase_sf"/>
</dbReference>
<dbReference type="AlphaFoldDB" id="A0A7W9SN21"/>
<dbReference type="InterPro" id="IPR004843">
    <property type="entry name" value="Calcineurin-like_PHP"/>
</dbReference>
<evidence type="ECO:0000256" key="1">
    <source>
        <dbReference type="SAM" id="SignalP"/>
    </source>
</evidence>
<dbReference type="Gene3D" id="3.60.21.10">
    <property type="match status" value="1"/>
</dbReference>
<accession>A0A7W9SN21</accession>
<dbReference type="PANTHER" id="PTHR31302">
    <property type="entry name" value="TRANSMEMBRANE PROTEIN WITH METALLOPHOSPHOESTERASE DOMAIN-RELATED"/>
    <property type="match status" value="1"/>
</dbReference>
<dbReference type="PROSITE" id="PS51318">
    <property type="entry name" value="TAT"/>
    <property type="match status" value="1"/>
</dbReference>
<evidence type="ECO:0000259" key="2">
    <source>
        <dbReference type="Pfam" id="PF00149"/>
    </source>
</evidence>
<feature type="chain" id="PRO_5031300056" description="Calcineurin-like phosphoesterase domain-containing protein" evidence="1">
    <location>
        <begin position="28"/>
        <end position="290"/>
    </location>
</feature>
<dbReference type="EMBL" id="JACHGW010000001">
    <property type="protein sequence ID" value="MBB6049642.1"/>
    <property type="molecule type" value="Genomic_DNA"/>
</dbReference>
<dbReference type="InterPro" id="IPR029052">
    <property type="entry name" value="Metallo-depent_PP-like"/>
</dbReference>
<dbReference type="PANTHER" id="PTHR31302:SF0">
    <property type="entry name" value="TRANSMEMBRANE PROTEIN WITH METALLOPHOSPHOESTERASE DOMAIN"/>
    <property type="match status" value="1"/>
</dbReference>
<name>A0A7W9SN21_ARMRO</name>
<gene>
    <name evidence="3" type="ORF">HNQ39_001404</name>
</gene>
<keyword evidence="1" id="KW-0732">Signal</keyword>
<sequence>MTSSRRALLRRWLLTGSTLAGSTAAVAAHGRAQALQPVVEEVTVSLPSLPFAFDGLRAVVLGDLHVCPSFPASQLAPALALAQAAKPDLVLLVGDYICDREGDYATDMAACVQALEPLARSARWGAFAAFGNHDFPAPPDDPPRALWRRAGITPLLDESVALARENDFLWLVGLRSVISRPTNVQGVLGALPQDDTPRILLWHEPDRASFAAEAGASLMLSGHTHGGQLVLPGVGPLRLPDEGKRYPAGLTYVEGMPLYTTRGVGVLPPRVRLNCPPEVTVLTLRRQKAP</sequence>
<dbReference type="RefSeq" id="WP_184193239.1">
    <property type="nucleotide sequence ID" value="NZ_JACHGW010000001.1"/>
</dbReference>
<feature type="domain" description="Calcineurin-like phosphoesterase" evidence="2">
    <location>
        <begin position="57"/>
        <end position="226"/>
    </location>
</feature>
<reference evidence="3 4" key="1">
    <citation type="submission" date="2020-08" db="EMBL/GenBank/DDBJ databases">
        <title>Genomic Encyclopedia of Type Strains, Phase IV (KMG-IV): sequencing the most valuable type-strain genomes for metagenomic binning, comparative biology and taxonomic classification.</title>
        <authorList>
            <person name="Goeker M."/>
        </authorList>
    </citation>
    <scope>NUCLEOTIDE SEQUENCE [LARGE SCALE GENOMIC DNA]</scope>
    <source>
        <strain evidence="3 4">DSM 23562</strain>
    </source>
</reference>
<comment type="caution">
    <text evidence="3">The sequence shown here is derived from an EMBL/GenBank/DDBJ whole genome shotgun (WGS) entry which is preliminary data.</text>
</comment>
<evidence type="ECO:0000313" key="3">
    <source>
        <dbReference type="EMBL" id="MBB6049642.1"/>
    </source>
</evidence>
<organism evidence="3 4">
    <name type="scientific">Armatimonas rosea</name>
    <dbReference type="NCBI Taxonomy" id="685828"/>
    <lineage>
        <taxon>Bacteria</taxon>
        <taxon>Bacillati</taxon>
        <taxon>Armatimonadota</taxon>
        <taxon>Armatimonadia</taxon>
        <taxon>Armatimonadales</taxon>
        <taxon>Armatimonadaceae</taxon>
        <taxon>Armatimonas</taxon>
    </lineage>
</organism>
<feature type="signal peptide" evidence="1">
    <location>
        <begin position="1"/>
        <end position="27"/>
    </location>
</feature>
<dbReference type="Proteomes" id="UP000520814">
    <property type="component" value="Unassembled WGS sequence"/>
</dbReference>
<keyword evidence="4" id="KW-1185">Reference proteome</keyword>
<proteinExistence type="predicted"/>
<dbReference type="GO" id="GO:0016787">
    <property type="term" value="F:hydrolase activity"/>
    <property type="evidence" value="ECO:0007669"/>
    <property type="project" value="InterPro"/>
</dbReference>
<dbReference type="InterPro" id="IPR006311">
    <property type="entry name" value="TAT_signal"/>
</dbReference>
<evidence type="ECO:0000313" key="4">
    <source>
        <dbReference type="Proteomes" id="UP000520814"/>
    </source>
</evidence>